<dbReference type="InterPro" id="IPR016164">
    <property type="entry name" value="FAD-linked_Oxase-like_C"/>
</dbReference>
<keyword evidence="5" id="KW-0285">Flavoprotein</keyword>
<dbReference type="InterPro" id="IPR055477">
    <property type="entry name" value="DUF7049"/>
</dbReference>
<protein>
    <recommendedName>
        <fullName evidence="4">cytokinin dehydrogenase</fullName>
        <ecNumber evidence="4">1.5.99.12</ecNumber>
    </recommendedName>
</protein>
<evidence type="ECO:0000256" key="2">
    <source>
        <dbReference type="ARBA" id="ARBA00004123"/>
    </source>
</evidence>
<evidence type="ECO:0000256" key="4">
    <source>
        <dbReference type="ARBA" id="ARBA00011928"/>
    </source>
</evidence>
<dbReference type="AlphaFoldDB" id="A0A6A6K9P1"/>
<dbReference type="Pfam" id="PF23132">
    <property type="entry name" value="DUF7049"/>
    <property type="match status" value="1"/>
</dbReference>
<evidence type="ECO:0000313" key="17">
    <source>
        <dbReference type="EMBL" id="KAF2285134.1"/>
    </source>
</evidence>
<evidence type="ECO:0000256" key="8">
    <source>
        <dbReference type="ARBA" id="ARBA00023015"/>
    </source>
</evidence>
<dbReference type="InterPro" id="IPR045239">
    <property type="entry name" value="bHLH95_bHLH"/>
</dbReference>
<dbReference type="PANTHER" id="PTHR13878">
    <property type="entry name" value="GULONOLACTONE OXIDASE"/>
    <property type="match status" value="1"/>
</dbReference>
<dbReference type="Pfam" id="PF09265">
    <property type="entry name" value="Cytokin-bind"/>
    <property type="match status" value="1"/>
</dbReference>
<feature type="coiled-coil region" evidence="13">
    <location>
        <begin position="861"/>
        <end position="895"/>
    </location>
</feature>
<evidence type="ECO:0000313" key="18">
    <source>
        <dbReference type="Proteomes" id="UP000467840"/>
    </source>
</evidence>
<dbReference type="InterPro" id="IPR016167">
    <property type="entry name" value="FAD-bd_PCMH_sub1"/>
</dbReference>
<dbReference type="GO" id="GO:0019139">
    <property type="term" value="F:cytokinin dehydrogenase activity"/>
    <property type="evidence" value="ECO:0007669"/>
    <property type="project" value="UniProtKB-EC"/>
</dbReference>
<evidence type="ECO:0000256" key="7">
    <source>
        <dbReference type="ARBA" id="ARBA00023002"/>
    </source>
</evidence>
<proteinExistence type="inferred from homology"/>
<evidence type="ECO:0000256" key="3">
    <source>
        <dbReference type="ARBA" id="ARBA00005466"/>
    </source>
</evidence>
<sequence>MSTGKSKLLPPKLLTLDFSERIRTDTSAIESASRDYGNIVHESPVAVLHPSSVQDIVSLIKFAYNCSVPFTVSARGRSHSVFGQAMAPKGVTIDMMHLRNHREKTGVIVSKNPSLGFYADVGGEQLWIDVLKATMEHGLAPVSWTDYLYLTVGGTLSNAGISGQSFRYGPQISNVYEMDVVTGTGELVTCSAHRNSDLFYAVLGGLGQFGVITRARIAIEPAPKKVKWVRMLYSDFSAFTKDQERLISINGRKQSNALDYVEGSLLMNQGPPNNWRSSFFPSSDIPRIMSLVTQHGIIYCLEVAKYYGYNPTFCGQGILALLMELQQMYEGLSFIAGFKLEKDVSYVEFLDRVRSGELKLQSQGLWDVPHPWLNIFLPKSRISDFNSGVFQDIVLKRNITTGPVLIYPMNRNKWDDRTSAVIPDEEVFYTVGFLHSSGFDDWQRHDDQNKDLLKFCEKAGIKVTNCLYFLDGDYHEQTNQSGSSSGSLARWLFDKYRAEAFLIVNDRVPGMAFGNKQPYTELNESELQRMASVSVQKQFYQTAVFMGCRSGEIEIGWSNGMTQINMENAMRSLFSEVVIPQKQSSPRELSHVIDPNWPSSSSSSLRSLSMDSPDSSPFLFNVPTTSHIPEVPQETPSLQQISSTSSAIQQVLQSLQPVQSTSRPLQLAMQSLQPEPSTTNPLQLAMQSLQPVPSTTSPLQPAMQSLHPIPSTTNPHQVAMQTFSLTRNVQLPSQESEDDAIIRAILAVLASPSTSTNSSIMPNSPYHYRESQKASAFKDYIAPTRQTRQNLHRQSMLKQAITYYRSLNILRPEHMPASRPTNTQLHHMISERRRREKINETFEALRKLLPPDAKKDKASVLTRTREYLTSLNAQVEELRKRNQKLEAQVQQLPTKEVAEEGSESSNERIELRVAHVSESTSEEQRIIDLQVVLRGECPIQEILIRILEFLNQVNNVNVMSIEANTRTTESRSMNRVVLRLKIEGEEWDESGFQEAVRRVVDDLAQ</sequence>
<dbReference type="Proteomes" id="UP000467840">
    <property type="component" value="Chromosome 12"/>
</dbReference>
<reference evidence="17 18" key="1">
    <citation type="journal article" date="2020" name="Mol. Plant">
        <title>The Chromosome-Based Rubber Tree Genome Provides New Insights into Spurge Genome Evolution and Rubber Biosynthesis.</title>
        <authorList>
            <person name="Liu J."/>
            <person name="Shi C."/>
            <person name="Shi C.C."/>
            <person name="Li W."/>
            <person name="Zhang Q.J."/>
            <person name="Zhang Y."/>
            <person name="Li K."/>
            <person name="Lu H.F."/>
            <person name="Shi C."/>
            <person name="Zhu S.T."/>
            <person name="Xiao Z.Y."/>
            <person name="Nan H."/>
            <person name="Yue Y."/>
            <person name="Zhu X.G."/>
            <person name="Wu Y."/>
            <person name="Hong X.N."/>
            <person name="Fan G.Y."/>
            <person name="Tong Y."/>
            <person name="Zhang D."/>
            <person name="Mao C.L."/>
            <person name="Liu Y.L."/>
            <person name="Hao S.J."/>
            <person name="Liu W.Q."/>
            <person name="Lv M.Q."/>
            <person name="Zhang H.B."/>
            <person name="Liu Y."/>
            <person name="Hu-Tang G.R."/>
            <person name="Wang J.P."/>
            <person name="Wang J.H."/>
            <person name="Sun Y.H."/>
            <person name="Ni S.B."/>
            <person name="Chen W.B."/>
            <person name="Zhang X.C."/>
            <person name="Jiao Y.N."/>
            <person name="Eichler E.E."/>
            <person name="Li G.H."/>
            <person name="Liu X."/>
            <person name="Gao L.Z."/>
        </authorList>
    </citation>
    <scope>NUCLEOTIDE SEQUENCE [LARGE SCALE GENOMIC DNA]</scope>
    <source>
        <strain evidence="18">cv. GT1</strain>
        <tissue evidence="17">Leaf</tissue>
    </source>
</reference>
<dbReference type="SUPFAM" id="SSF56176">
    <property type="entry name" value="FAD-binding/transporter-associated domain-like"/>
    <property type="match status" value="1"/>
</dbReference>
<gene>
    <name evidence="17" type="ORF">GH714_038767</name>
</gene>
<comment type="caution">
    <text evidence="17">The sequence shown here is derived from an EMBL/GenBank/DDBJ whole genome shotgun (WGS) entry which is preliminary data.</text>
</comment>
<organism evidence="17 18">
    <name type="scientific">Hevea brasiliensis</name>
    <name type="common">Para rubber tree</name>
    <name type="synonym">Siphonia brasiliensis</name>
    <dbReference type="NCBI Taxonomy" id="3981"/>
    <lineage>
        <taxon>Eukaryota</taxon>
        <taxon>Viridiplantae</taxon>
        <taxon>Streptophyta</taxon>
        <taxon>Embryophyta</taxon>
        <taxon>Tracheophyta</taxon>
        <taxon>Spermatophyta</taxon>
        <taxon>Magnoliopsida</taxon>
        <taxon>eudicotyledons</taxon>
        <taxon>Gunneridae</taxon>
        <taxon>Pentapetalae</taxon>
        <taxon>rosids</taxon>
        <taxon>fabids</taxon>
        <taxon>Malpighiales</taxon>
        <taxon>Euphorbiaceae</taxon>
        <taxon>Crotonoideae</taxon>
        <taxon>Micrandreae</taxon>
        <taxon>Hevea</taxon>
    </lineage>
</organism>
<dbReference type="Gene3D" id="3.30.465.10">
    <property type="match status" value="1"/>
</dbReference>
<dbReference type="InterPro" id="IPR036638">
    <property type="entry name" value="HLH_DNA-bd_sf"/>
</dbReference>
<feature type="region of interest" description="Disordered" evidence="14">
    <location>
        <begin position="585"/>
        <end position="613"/>
    </location>
</feature>
<dbReference type="SUPFAM" id="SSF47459">
    <property type="entry name" value="HLH, helix-loop-helix DNA-binding domain"/>
    <property type="match status" value="1"/>
</dbReference>
<dbReference type="Gene3D" id="3.40.462.10">
    <property type="entry name" value="FAD-linked oxidases, C-terminal domain"/>
    <property type="match status" value="1"/>
</dbReference>
<dbReference type="InterPro" id="IPR016169">
    <property type="entry name" value="FAD-bd_PCMH_sub2"/>
</dbReference>
<evidence type="ECO:0000256" key="1">
    <source>
        <dbReference type="ARBA" id="ARBA00001974"/>
    </source>
</evidence>
<dbReference type="InterPro" id="IPR016170">
    <property type="entry name" value="Cytok_DH_C_sf"/>
</dbReference>
<dbReference type="SMART" id="SM00353">
    <property type="entry name" value="HLH"/>
    <property type="match status" value="1"/>
</dbReference>
<dbReference type="PROSITE" id="PS51387">
    <property type="entry name" value="FAD_PCMH"/>
    <property type="match status" value="1"/>
</dbReference>
<keyword evidence="9" id="KW-0238">DNA-binding</keyword>
<dbReference type="GO" id="GO:0005634">
    <property type="term" value="C:nucleus"/>
    <property type="evidence" value="ECO:0007669"/>
    <property type="project" value="UniProtKB-SubCell"/>
</dbReference>
<keyword evidence="11" id="KW-0539">Nucleus</keyword>
<dbReference type="Gene3D" id="4.10.280.10">
    <property type="entry name" value="Helix-loop-helix DNA-binding domain"/>
    <property type="match status" value="1"/>
</dbReference>
<accession>A0A6A6K9P1</accession>
<dbReference type="GO" id="GO:0009690">
    <property type="term" value="P:cytokinin metabolic process"/>
    <property type="evidence" value="ECO:0007669"/>
    <property type="project" value="InterPro"/>
</dbReference>
<dbReference type="InterPro" id="IPR050432">
    <property type="entry name" value="FAD-linked_Oxidoreductases_BP"/>
</dbReference>
<keyword evidence="10" id="KW-0804">Transcription</keyword>
<dbReference type="InterPro" id="IPR036318">
    <property type="entry name" value="FAD-bd_PCMH-like_sf"/>
</dbReference>
<comment type="catalytic activity">
    <reaction evidence="12">
        <text>N(6)-dimethylallyladenine + A + H2O = 3-methyl-2-butenal + adenine + AH2</text>
        <dbReference type="Rhea" id="RHEA:13625"/>
        <dbReference type="ChEBI" id="CHEBI:13193"/>
        <dbReference type="ChEBI" id="CHEBI:15377"/>
        <dbReference type="ChEBI" id="CHEBI:15825"/>
        <dbReference type="ChEBI" id="CHEBI:16708"/>
        <dbReference type="ChEBI" id="CHEBI:17499"/>
        <dbReference type="ChEBI" id="CHEBI:17660"/>
        <dbReference type="EC" id="1.5.99.12"/>
    </reaction>
</comment>
<dbReference type="InterPro" id="IPR006094">
    <property type="entry name" value="Oxid_FAD_bind_N"/>
</dbReference>
<dbReference type="Pfam" id="PF00010">
    <property type="entry name" value="HLH"/>
    <property type="match status" value="1"/>
</dbReference>
<evidence type="ECO:0000256" key="9">
    <source>
        <dbReference type="ARBA" id="ARBA00023125"/>
    </source>
</evidence>
<evidence type="ECO:0000259" key="15">
    <source>
        <dbReference type="PROSITE" id="PS50888"/>
    </source>
</evidence>
<keyword evidence="8" id="KW-0805">Transcription regulation</keyword>
<dbReference type="PANTHER" id="PTHR13878:SF127">
    <property type="entry name" value="CYTOKININ DEHYDROGENASE 3"/>
    <property type="match status" value="1"/>
</dbReference>
<evidence type="ECO:0000256" key="11">
    <source>
        <dbReference type="ARBA" id="ARBA00023242"/>
    </source>
</evidence>
<feature type="domain" description="BHLH" evidence="15">
    <location>
        <begin position="822"/>
        <end position="871"/>
    </location>
</feature>
<feature type="compositionally biased region" description="Low complexity" evidence="14">
    <location>
        <begin position="598"/>
        <end position="613"/>
    </location>
</feature>
<dbReference type="GO" id="GO:0071949">
    <property type="term" value="F:FAD binding"/>
    <property type="evidence" value="ECO:0007669"/>
    <property type="project" value="InterPro"/>
</dbReference>
<evidence type="ECO:0000256" key="12">
    <source>
        <dbReference type="ARBA" id="ARBA00048224"/>
    </source>
</evidence>
<dbReference type="InterPro" id="IPR016166">
    <property type="entry name" value="FAD-bd_PCMH"/>
</dbReference>
<evidence type="ECO:0000259" key="16">
    <source>
        <dbReference type="PROSITE" id="PS51387"/>
    </source>
</evidence>
<dbReference type="InterPro" id="IPR055478">
    <property type="entry name" value="DUF7050"/>
</dbReference>
<dbReference type="InterPro" id="IPR011598">
    <property type="entry name" value="bHLH_dom"/>
</dbReference>
<dbReference type="EMBL" id="JAAGAX010000018">
    <property type="protein sequence ID" value="KAF2285134.1"/>
    <property type="molecule type" value="Genomic_DNA"/>
</dbReference>
<evidence type="ECO:0000256" key="5">
    <source>
        <dbReference type="ARBA" id="ARBA00022630"/>
    </source>
</evidence>
<keyword evidence="18" id="KW-1185">Reference proteome</keyword>
<keyword evidence="13" id="KW-0175">Coiled coil</keyword>
<keyword evidence="7" id="KW-0560">Oxidoreductase</keyword>
<evidence type="ECO:0000256" key="10">
    <source>
        <dbReference type="ARBA" id="ARBA00023163"/>
    </source>
</evidence>
<feature type="domain" description="FAD-binding PCMH-type" evidence="16">
    <location>
        <begin position="40"/>
        <end position="222"/>
    </location>
</feature>
<dbReference type="GO" id="GO:0046983">
    <property type="term" value="F:protein dimerization activity"/>
    <property type="evidence" value="ECO:0007669"/>
    <property type="project" value="InterPro"/>
</dbReference>
<evidence type="ECO:0000256" key="13">
    <source>
        <dbReference type="SAM" id="Coils"/>
    </source>
</evidence>
<comment type="cofactor">
    <cofactor evidence="1">
        <name>FAD</name>
        <dbReference type="ChEBI" id="CHEBI:57692"/>
    </cofactor>
</comment>
<evidence type="ECO:0000256" key="6">
    <source>
        <dbReference type="ARBA" id="ARBA00022827"/>
    </source>
</evidence>
<dbReference type="Pfam" id="PF01565">
    <property type="entry name" value="FAD_binding_4"/>
    <property type="match status" value="1"/>
</dbReference>
<dbReference type="CDD" id="cd11393">
    <property type="entry name" value="bHLH_AtbHLH_like"/>
    <property type="match status" value="1"/>
</dbReference>
<evidence type="ECO:0000256" key="14">
    <source>
        <dbReference type="SAM" id="MobiDB-lite"/>
    </source>
</evidence>
<dbReference type="SUPFAM" id="SSF55103">
    <property type="entry name" value="FAD-linked oxidases, C-terminal domain"/>
    <property type="match status" value="1"/>
</dbReference>
<keyword evidence="6" id="KW-0274">FAD</keyword>
<name>A0A6A6K9P1_HEVBR</name>
<dbReference type="InterPro" id="IPR015345">
    <property type="entry name" value="Cytokinin_DH_FAD/cytokin-bd"/>
</dbReference>
<dbReference type="EC" id="1.5.99.12" evidence="4"/>
<comment type="subcellular location">
    <subcellularLocation>
        <location evidence="2">Nucleus</location>
    </subcellularLocation>
</comment>
<dbReference type="Gene3D" id="3.30.43.10">
    <property type="entry name" value="Uridine Diphospho-n-acetylenolpyruvylglucosamine Reductase, domain 2"/>
    <property type="match status" value="1"/>
</dbReference>
<comment type="similarity">
    <text evidence="3">Belongs to the oxygen-dependent FAD-linked oxidoreductase family.</text>
</comment>
<dbReference type="GO" id="GO:0003677">
    <property type="term" value="F:DNA binding"/>
    <property type="evidence" value="ECO:0007669"/>
    <property type="project" value="UniProtKB-KW"/>
</dbReference>
<dbReference type="PROSITE" id="PS50888">
    <property type="entry name" value="BHLH"/>
    <property type="match status" value="1"/>
</dbReference>
<dbReference type="Pfam" id="PF23133">
    <property type="entry name" value="DUF7050"/>
    <property type="match status" value="1"/>
</dbReference>